<evidence type="ECO:0000256" key="1">
    <source>
        <dbReference type="ARBA" id="ARBA00004241"/>
    </source>
</evidence>
<evidence type="ECO:0000313" key="5">
    <source>
        <dbReference type="Proteomes" id="UP000679749"/>
    </source>
</evidence>
<dbReference type="Proteomes" id="UP000679749">
    <property type="component" value="Unassembled WGS sequence"/>
</dbReference>
<dbReference type="PROSITE" id="PS00409">
    <property type="entry name" value="PROKAR_NTER_METHYL"/>
    <property type="match status" value="1"/>
</dbReference>
<protein>
    <submittedName>
        <fullName evidence="4">Prepilin-type N-terminal cleavage/methylation domain-containing protein</fullName>
    </submittedName>
</protein>
<dbReference type="EMBL" id="JAGYPF010000005">
    <property type="protein sequence ID" value="MBS4215469.1"/>
    <property type="molecule type" value="Genomic_DNA"/>
</dbReference>
<dbReference type="Pfam" id="PF07963">
    <property type="entry name" value="N_methyl"/>
    <property type="match status" value="1"/>
</dbReference>
<keyword evidence="3" id="KW-0472">Membrane</keyword>
<comment type="caution">
    <text evidence="4">The sequence shown here is derived from an EMBL/GenBank/DDBJ whole genome shotgun (WGS) entry which is preliminary data.</text>
</comment>
<dbReference type="RefSeq" id="WP_213120002.1">
    <property type="nucleotide sequence ID" value="NZ_JAGYPF010000005.1"/>
</dbReference>
<dbReference type="GO" id="GO:0030420">
    <property type="term" value="P:establishment of competence for transformation"/>
    <property type="evidence" value="ECO:0007669"/>
    <property type="project" value="UniProtKB-KW"/>
</dbReference>
<dbReference type="AlphaFoldDB" id="A0A942UDV1"/>
<comment type="subcellular location">
    <subcellularLocation>
        <location evidence="1">Cell surface</location>
    </subcellularLocation>
</comment>
<proteinExistence type="predicted"/>
<name>A0A942UDV1_9BACI</name>
<organism evidence="4 5">
    <name type="scientific">Neobacillus rhizophilus</name>
    <dbReference type="NCBI Taxonomy" id="2833579"/>
    <lineage>
        <taxon>Bacteria</taxon>
        <taxon>Bacillati</taxon>
        <taxon>Bacillota</taxon>
        <taxon>Bacilli</taxon>
        <taxon>Bacillales</taxon>
        <taxon>Bacillaceae</taxon>
        <taxon>Neobacillus</taxon>
    </lineage>
</organism>
<accession>A0A942UDV1</accession>
<dbReference type="InterPro" id="IPR012902">
    <property type="entry name" value="N_methyl_site"/>
</dbReference>
<keyword evidence="5" id="KW-1185">Reference proteome</keyword>
<keyword evidence="3" id="KW-0812">Transmembrane</keyword>
<sequence>MKRGEQGLTLVEVLATLVILSIISISIWSVFFQGYNYSKKAISKNSMIQEANLLITELTSIHQSSDKYVFESLDCKITVTVDDKLPSKVFEHQNLCYKTNISSITIFPKQNGGNLQLTITIYEKNNPRNEVSVSSKLYRIKGGVNYE</sequence>
<feature type="transmembrane region" description="Helical" evidence="3">
    <location>
        <begin position="7"/>
        <end position="31"/>
    </location>
</feature>
<keyword evidence="3" id="KW-1133">Transmembrane helix</keyword>
<reference evidence="4" key="1">
    <citation type="submission" date="2021-05" db="EMBL/GenBank/DDBJ databases">
        <title>Novel Bacillus species.</title>
        <authorList>
            <person name="Liu G."/>
        </authorList>
    </citation>
    <scope>NUCLEOTIDE SEQUENCE</scope>
    <source>
        <strain evidence="4">FJAT-49825</strain>
    </source>
</reference>
<keyword evidence="2" id="KW-0178">Competence</keyword>
<evidence type="ECO:0000256" key="2">
    <source>
        <dbReference type="ARBA" id="ARBA00023287"/>
    </source>
</evidence>
<dbReference type="NCBIfam" id="TIGR02532">
    <property type="entry name" value="IV_pilin_GFxxxE"/>
    <property type="match status" value="1"/>
</dbReference>
<dbReference type="GO" id="GO:0009986">
    <property type="term" value="C:cell surface"/>
    <property type="evidence" value="ECO:0007669"/>
    <property type="project" value="UniProtKB-SubCell"/>
</dbReference>
<evidence type="ECO:0000256" key="3">
    <source>
        <dbReference type="SAM" id="Phobius"/>
    </source>
</evidence>
<evidence type="ECO:0000313" key="4">
    <source>
        <dbReference type="EMBL" id="MBS4215469.1"/>
    </source>
</evidence>
<gene>
    <name evidence="4" type="ORF">KHA99_23915</name>
</gene>